<evidence type="ECO:0000256" key="7">
    <source>
        <dbReference type="SAM" id="MobiDB-lite"/>
    </source>
</evidence>
<keyword evidence="6" id="KW-0539">Nucleus</keyword>
<dbReference type="CDD" id="cd12148">
    <property type="entry name" value="fungal_TF_MHR"/>
    <property type="match status" value="1"/>
</dbReference>
<protein>
    <recommendedName>
        <fullName evidence="11">Transcription factor domain-containing protein</fullName>
    </recommendedName>
</protein>
<gene>
    <name evidence="9" type="ORF">LTR82_007729</name>
</gene>
<dbReference type="PANTHER" id="PTHR31313">
    <property type="entry name" value="TY1 ENHANCER ACTIVATOR"/>
    <property type="match status" value="1"/>
</dbReference>
<dbReference type="PANTHER" id="PTHR31313:SF81">
    <property type="entry name" value="TY1 ENHANCER ACTIVATOR"/>
    <property type="match status" value="1"/>
</dbReference>
<evidence type="ECO:0000313" key="10">
    <source>
        <dbReference type="Proteomes" id="UP001168146"/>
    </source>
</evidence>
<keyword evidence="1" id="KW-0479">Metal-binding</keyword>
<accession>A0AAN6J9B2</accession>
<keyword evidence="3" id="KW-0805">Transcription regulation</keyword>
<keyword evidence="5" id="KW-0804">Transcription</keyword>
<proteinExistence type="predicted"/>
<dbReference type="EMBL" id="JASUXU010000021">
    <property type="protein sequence ID" value="KAK0321277.1"/>
    <property type="molecule type" value="Genomic_DNA"/>
</dbReference>
<dbReference type="InterPro" id="IPR051615">
    <property type="entry name" value="Transcr_Regulatory_Elem"/>
</dbReference>
<feature type="chain" id="PRO_5043027834" description="Transcription factor domain-containing protein" evidence="8">
    <location>
        <begin position="23"/>
        <end position="370"/>
    </location>
</feature>
<evidence type="ECO:0000313" key="9">
    <source>
        <dbReference type="EMBL" id="KAK0321277.1"/>
    </source>
</evidence>
<dbReference type="GO" id="GO:0003677">
    <property type="term" value="F:DNA binding"/>
    <property type="evidence" value="ECO:0007669"/>
    <property type="project" value="UniProtKB-KW"/>
</dbReference>
<feature type="region of interest" description="Disordered" evidence="7">
    <location>
        <begin position="216"/>
        <end position="258"/>
    </location>
</feature>
<evidence type="ECO:0000256" key="4">
    <source>
        <dbReference type="ARBA" id="ARBA00023125"/>
    </source>
</evidence>
<feature type="compositionally biased region" description="Polar residues" evidence="7">
    <location>
        <begin position="223"/>
        <end position="236"/>
    </location>
</feature>
<evidence type="ECO:0000256" key="3">
    <source>
        <dbReference type="ARBA" id="ARBA00023015"/>
    </source>
</evidence>
<dbReference type="GO" id="GO:0046872">
    <property type="term" value="F:metal ion binding"/>
    <property type="evidence" value="ECO:0007669"/>
    <property type="project" value="UniProtKB-KW"/>
</dbReference>
<dbReference type="Proteomes" id="UP001168146">
    <property type="component" value="Unassembled WGS sequence"/>
</dbReference>
<name>A0AAN6J9B2_9PEZI</name>
<evidence type="ECO:0000256" key="2">
    <source>
        <dbReference type="ARBA" id="ARBA00022833"/>
    </source>
</evidence>
<evidence type="ECO:0000256" key="6">
    <source>
        <dbReference type="ARBA" id="ARBA00023242"/>
    </source>
</evidence>
<evidence type="ECO:0000256" key="1">
    <source>
        <dbReference type="ARBA" id="ARBA00022723"/>
    </source>
</evidence>
<evidence type="ECO:0000256" key="8">
    <source>
        <dbReference type="SAM" id="SignalP"/>
    </source>
</evidence>
<comment type="caution">
    <text evidence="9">The sequence shown here is derived from an EMBL/GenBank/DDBJ whole genome shotgun (WGS) entry which is preliminary data.</text>
</comment>
<reference evidence="9" key="1">
    <citation type="submission" date="2021-12" db="EMBL/GenBank/DDBJ databases">
        <title>Black yeast isolated from Biological Soil Crust.</title>
        <authorList>
            <person name="Kurbessoian T."/>
        </authorList>
    </citation>
    <scope>NUCLEOTIDE SEQUENCE</scope>
    <source>
        <strain evidence="9">CCFEE 5208</strain>
    </source>
</reference>
<evidence type="ECO:0000256" key="5">
    <source>
        <dbReference type="ARBA" id="ARBA00023163"/>
    </source>
</evidence>
<keyword evidence="8" id="KW-0732">Signal</keyword>
<sequence>MHMFFQLLFIHLFRPFLKYTQQTSPLPQNVSPRKLCTQAAGMISKLMRLYKRSHGLRQICNITVYIVHSACTIHLLNLPEKNARRDIVHGVKHLEEIAEGWLCARRTLGILSVLARKWNVELPEEAATVLARTDAKFGSYVGEVQSPSGPQRSPEQNMTPSSFATHAALQNPAMIPPTTGYFHGVALPPATTNTTGGAPSASSAAAALVREYALPPDDAHGSRAQQYPSAQVTPTHSLRGHRRQQGSRGAVTTAASPSDMCGGVEQLIRDTQDWVYRDQAQYAENWHGVEVDPSAWVAGPFIGHGGANGVGGGGAVSSAMSMPMPSPSAAAYAGTAVGNGVPGGFPPNSWLVGLNPYNSVATYNEDEWYQ</sequence>
<keyword evidence="2" id="KW-0862">Zinc</keyword>
<keyword evidence="4" id="KW-0238">DNA-binding</keyword>
<feature type="signal peptide" evidence="8">
    <location>
        <begin position="1"/>
        <end position="22"/>
    </location>
</feature>
<evidence type="ECO:0008006" key="11">
    <source>
        <dbReference type="Google" id="ProtNLM"/>
    </source>
</evidence>
<organism evidence="9 10">
    <name type="scientific">Friedmanniomyces endolithicus</name>
    <dbReference type="NCBI Taxonomy" id="329885"/>
    <lineage>
        <taxon>Eukaryota</taxon>
        <taxon>Fungi</taxon>
        <taxon>Dikarya</taxon>
        <taxon>Ascomycota</taxon>
        <taxon>Pezizomycotina</taxon>
        <taxon>Dothideomycetes</taxon>
        <taxon>Dothideomycetidae</taxon>
        <taxon>Mycosphaerellales</taxon>
        <taxon>Teratosphaeriaceae</taxon>
        <taxon>Friedmanniomyces</taxon>
    </lineage>
</organism>
<dbReference type="AlphaFoldDB" id="A0AAN6J9B2"/>